<evidence type="ECO:0000313" key="3">
    <source>
        <dbReference type="Proteomes" id="UP000250918"/>
    </source>
</evidence>
<dbReference type="InterPro" id="IPR037401">
    <property type="entry name" value="SnoaL-like"/>
</dbReference>
<comment type="caution">
    <text evidence="2">The sequence shown here is derived from an EMBL/GenBank/DDBJ whole genome shotgun (WGS) entry which is preliminary data.</text>
</comment>
<dbReference type="SUPFAM" id="SSF54427">
    <property type="entry name" value="NTF2-like"/>
    <property type="match status" value="1"/>
</dbReference>
<dbReference type="EMBL" id="PQAP01000127">
    <property type="protein sequence ID" value="PWB71083.1"/>
    <property type="molecule type" value="Genomic_DNA"/>
</dbReference>
<accession>A0A855X4E3</accession>
<gene>
    <name evidence="2" type="ORF">C3F09_08315</name>
</gene>
<dbReference type="Gene3D" id="3.10.450.50">
    <property type="match status" value="1"/>
</dbReference>
<dbReference type="Proteomes" id="UP000250918">
    <property type="component" value="Unassembled WGS sequence"/>
</dbReference>
<dbReference type="InterPro" id="IPR032710">
    <property type="entry name" value="NTF2-like_dom_sf"/>
</dbReference>
<reference evidence="2 3" key="1">
    <citation type="journal article" date="2018" name="ISME J.">
        <title>A methanotrophic archaeon couples anaerobic oxidation of methane to Fe(III) reduction.</title>
        <authorList>
            <person name="Cai C."/>
            <person name="Leu A.O."/>
            <person name="Xie G.J."/>
            <person name="Guo J."/>
            <person name="Feng Y."/>
            <person name="Zhao J.X."/>
            <person name="Tyson G.W."/>
            <person name="Yuan Z."/>
            <person name="Hu S."/>
        </authorList>
    </citation>
    <scope>NUCLEOTIDE SEQUENCE [LARGE SCALE GENOMIC DNA]</scope>
    <source>
        <strain evidence="2">FeB_12</strain>
    </source>
</reference>
<organism evidence="2 3">
    <name type="scientific">candidate division GN15 bacterium</name>
    <dbReference type="NCBI Taxonomy" id="2072418"/>
    <lineage>
        <taxon>Bacteria</taxon>
        <taxon>candidate division GN15</taxon>
    </lineage>
</organism>
<feature type="domain" description="SnoaL-like" evidence="1">
    <location>
        <begin position="116"/>
        <end position="241"/>
    </location>
</feature>
<proteinExistence type="predicted"/>
<protein>
    <recommendedName>
        <fullName evidence="1">SnoaL-like domain-containing protein</fullName>
    </recommendedName>
</protein>
<dbReference type="Pfam" id="PF13474">
    <property type="entry name" value="SnoaL_3"/>
    <property type="match status" value="1"/>
</dbReference>
<evidence type="ECO:0000313" key="2">
    <source>
        <dbReference type="EMBL" id="PWB71083.1"/>
    </source>
</evidence>
<dbReference type="AlphaFoldDB" id="A0A855X4E3"/>
<sequence>MSKNYRQYSQYRPDCQHSPLIQRRPIAEVSPGIRGAGRAIVRTPSHHITTACKNLTKRATLILRHYQVTARNRAKGEIVMTKCLKYGCSTLIFLLLIGGSSVMSQNTDPTAEKAKIEQVIKNSIRWALTKDTVMSYNCYALDTSLFWFSPDNAGNLSGGDAFKKLTEEVFLNPAFKAIRSDFKDLRITLSSSGDCAWWSCFLDDINEWDGKPASWFNVRWTGVLEKLDGQWKIRQMHFSHALEDFRKKAQPSDTAGTKN</sequence>
<name>A0A855X4E3_9BACT</name>
<evidence type="ECO:0000259" key="1">
    <source>
        <dbReference type="Pfam" id="PF13474"/>
    </source>
</evidence>